<organism evidence="5 6">
    <name type="scientific">Aequorivita echinoideorum</name>
    <dbReference type="NCBI Taxonomy" id="1549647"/>
    <lineage>
        <taxon>Bacteria</taxon>
        <taxon>Pseudomonadati</taxon>
        <taxon>Bacteroidota</taxon>
        <taxon>Flavobacteriia</taxon>
        <taxon>Flavobacteriales</taxon>
        <taxon>Flavobacteriaceae</taxon>
        <taxon>Aequorivita</taxon>
    </lineage>
</organism>
<protein>
    <submittedName>
        <fullName evidence="5">T9SS type A sorting domain-containing protein</fullName>
    </submittedName>
</protein>
<evidence type="ECO:0000256" key="1">
    <source>
        <dbReference type="ARBA" id="ARBA00022729"/>
    </source>
</evidence>
<feature type="region of interest" description="Disordered" evidence="2">
    <location>
        <begin position="308"/>
        <end position="349"/>
    </location>
</feature>
<evidence type="ECO:0000256" key="2">
    <source>
        <dbReference type="SAM" id="MobiDB-lite"/>
    </source>
</evidence>
<evidence type="ECO:0000313" key="6">
    <source>
        <dbReference type="Proteomes" id="UP001297092"/>
    </source>
</evidence>
<dbReference type="EMBL" id="JAHCTB010000003">
    <property type="protein sequence ID" value="MBT0608225.1"/>
    <property type="molecule type" value="Genomic_DNA"/>
</dbReference>
<evidence type="ECO:0000313" key="5">
    <source>
        <dbReference type="EMBL" id="MBT0608225.1"/>
    </source>
</evidence>
<keyword evidence="6" id="KW-1185">Reference proteome</keyword>
<keyword evidence="1 3" id="KW-0732">Signal</keyword>
<evidence type="ECO:0000259" key="4">
    <source>
        <dbReference type="Pfam" id="PF18962"/>
    </source>
</evidence>
<feature type="domain" description="Secretion system C-terminal sorting" evidence="4">
    <location>
        <begin position="441"/>
        <end position="513"/>
    </location>
</feature>
<dbReference type="Pfam" id="PF18962">
    <property type="entry name" value="Por_Secre_tail"/>
    <property type="match status" value="1"/>
</dbReference>
<gene>
    <name evidence="5" type="ORF">KIV10_08535</name>
</gene>
<dbReference type="NCBIfam" id="TIGR04183">
    <property type="entry name" value="Por_Secre_tail"/>
    <property type="match status" value="1"/>
</dbReference>
<accession>A0ABS5S4T0</accession>
<feature type="compositionally biased region" description="Acidic residues" evidence="2">
    <location>
        <begin position="313"/>
        <end position="326"/>
    </location>
</feature>
<comment type="caution">
    <text evidence="5">The sequence shown here is derived from an EMBL/GenBank/DDBJ whole genome shotgun (WGS) entry which is preliminary data.</text>
</comment>
<sequence>MKKLLLFIGVLFVSIAAVAQVVANQPSVYEICDDLPYDGYAIFDLTTKNPEIIGSQNPNNLQVSFHQSQTDAQAGTPTITNPQAYVNFTNPQVIYARLQDLISGDFDITNFQIRVNPTPTPNQPTPLEVCDDDNDGFSIFDLTEKDTEINNGDPAVGITYHETLMDAENGTFAIPSPYQNIIAFAQTIYARLDNVTGCYAIVELDLIVIEQPTINQPPNLFINEGDGDGFAIFDLTVNEQAILGNLNPADYSVSYYQSQADAQNPTLAIMDPTAYLNITNPQTIYVRVENFTTGCFTITSFEIATDEANPLTDSDDDGIANGDEDLNNNGNFNDDDTDGDGIPNYLDGDDDGDYVVTIDEITGIGAGLRSSAYIFIDTDIDGIENYLDNDDDGDGTLTINEDYNNSGSPLDDDTNNNGIPDFLDSAVFLSVVSNELSGLKLYPNPTSGIVTFQSSKLVSETSVEIYNVQGRLVFSEKIIPASGRVDVNISSLENSMYFVKISSEENSVVKKLVKE</sequence>
<evidence type="ECO:0000256" key="3">
    <source>
        <dbReference type="SAM" id="SignalP"/>
    </source>
</evidence>
<feature type="signal peptide" evidence="3">
    <location>
        <begin position="1"/>
        <end position="19"/>
    </location>
</feature>
<dbReference type="RefSeq" id="WP_214113095.1">
    <property type="nucleotide sequence ID" value="NZ_JAHCTB010000003.1"/>
</dbReference>
<proteinExistence type="predicted"/>
<dbReference type="Proteomes" id="UP001297092">
    <property type="component" value="Unassembled WGS sequence"/>
</dbReference>
<dbReference type="InterPro" id="IPR026444">
    <property type="entry name" value="Secre_tail"/>
</dbReference>
<name>A0ABS5S4T0_9FLAO</name>
<reference evidence="5 6" key="1">
    <citation type="submission" date="2021-05" db="EMBL/GenBank/DDBJ databases">
        <title>Aequorivita echinoideorum JCM 30378 genome.</title>
        <authorList>
            <person name="Zhang H."/>
            <person name="Li C."/>
        </authorList>
    </citation>
    <scope>NUCLEOTIDE SEQUENCE [LARGE SCALE GENOMIC DNA]</scope>
    <source>
        <strain evidence="5 6">JCM30378</strain>
    </source>
</reference>
<feature type="chain" id="PRO_5047016066" evidence="3">
    <location>
        <begin position="20"/>
        <end position="515"/>
    </location>
</feature>